<dbReference type="Pfam" id="PF07870">
    <property type="entry name" value="DUF1657"/>
    <property type="match status" value="1"/>
</dbReference>
<dbReference type="Pfam" id="PF04239">
    <property type="entry name" value="DUF421"/>
    <property type="match status" value="1"/>
</dbReference>
<feature type="transmembrane region" description="Helical" evidence="7">
    <location>
        <begin position="35"/>
        <end position="55"/>
    </location>
</feature>
<dbReference type="InterPro" id="IPR023090">
    <property type="entry name" value="UPF0702_alpha/beta_dom_sf"/>
</dbReference>
<dbReference type="Proteomes" id="UP000323257">
    <property type="component" value="Unassembled WGS sequence"/>
</dbReference>
<evidence type="ECO:0000256" key="5">
    <source>
        <dbReference type="ARBA" id="ARBA00022989"/>
    </source>
</evidence>
<evidence type="ECO:0000256" key="4">
    <source>
        <dbReference type="ARBA" id="ARBA00022692"/>
    </source>
</evidence>
<sequence length="288" mass="32392">MDIQNWVHILFRSLGAVVMLFVLTRILGKKQISQLTFFEYVTGIALGEIAGFLSTDVENSYLHGIVALSVWFFIPFLGELVTLRSKTLREWFEGKGTVLIKEGKVLEDNLKKERYTADELLEQLRTKSVFRVADVEFATLEASGELSVLLKKENQPLTPAMLGIKVAPEEEPQTVIMDGNILDEPLAAMGLNRGWLHTELEKQGFLLENVFLGQVDAAHQLYLDLYDDQVQVPEPQTKAVLMATLKKCGADLELFALSVENNEARRMYGNCANAMNAVIRDMTPLLER</sequence>
<keyword evidence="3" id="KW-1003">Cell membrane</keyword>
<dbReference type="EMBL" id="VNHS01000001">
    <property type="protein sequence ID" value="TYP79452.1"/>
    <property type="molecule type" value="Genomic_DNA"/>
</dbReference>
<dbReference type="Gene3D" id="3.30.240.20">
    <property type="entry name" value="bsu07140 like domains"/>
    <property type="match status" value="2"/>
</dbReference>
<protein>
    <submittedName>
        <fullName evidence="9">Uncharacterized membrane protein YcaP (DUF421 family)</fullName>
    </submittedName>
</protein>
<comment type="similarity">
    <text evidence="2">Belongs to the UPF0702 family.</text>
</comment>
<evidence type="ECO:0000313" key="9">
    <source>
        <dbReference type="EMBL" id="TYP79452.1"/>
    </source>
</evidence>
<feature type="domain" description="YetF C-terminal" evidence="8">
    <location>
        <begin position="84"/>
        <end position="216"/>
    </location>
</feature>
<gene>
    <name evidence="9" type="ORF">BCM02_101570</name>
</gene>
<evidence type="ECO:0000259" key="8">
    <source>
        <dbReference type="Pfam" id="PF04239"/>
    </source>
</evidence>
<keyword evidence="6 7" id="KW-0472">Membrane</keyword>
<proteinExistence type="inferred from homology"/>
<evidence type="ECO:0000256" key="7">
    <source>
        <dbReference type="SAM" id="Phobius"/>
    </source>
</evidence>
<comment type="caution">
    <text evidence="9">The sequence shown here is derived from an EMBL/GenBank/DDBJ whole genome shotgun (WGS) entry which is preliminary data.</text>
</comment>
<reference evidence="9 10" key="1">
    <citation type="submission" date="2019-07" db="EMBL/GenBank/DDBJ databases">
        <title>Genomic Encyclopedia of Type Strains, Phase III (KMG-III): the genomes of soil and plant-associated and newly described type strains.</title>
        <authorList>
            <person name="Whitman W."/>
        </authorList>
    </citation>
    <scope>NUCLEOTIDE SEQUENCE [LARGE SCALE GENOMIC DNA]</scope>
    <source>
        <strain evidence="9 10">BL24</strain>
    </source>
</reference>
<name>A0A5S5CIA5_9BACL</name>
<dbReference type="InterPro" id="IPR012452">
    <property type="entry name" value="DUF1657"/>
</dbReference>
<feature type="transmembrane region" description="Helical" evidence="7">
    <location>
        <begin position="6"/>
        <end position="23"/>
    </location>
</feature>
<evidence type="ECO:0000256" key="3">
    <source>
        <dbReference type="ARBA" id="ARBA00022475"/>
    </source>
</evidence>
<evidence type="ECO:0000313" key="10">
    <source>
        <dbReference type="Proteomes" id="UP000323257"/>
    </source>
</evidence>
<organism evidence="9 10">
    <name type="scientific">Paenibacillus methanolicus</name>
    <dbReference type="NCBI Taxonomy" id="582686"/>
    <lineage>
        <taxon>Bacteria</taxon>
        <taxon>Bacillati</taxon>
        <taxon>Bacillota</taxon>
        <taxon>Bacilli</taxon>
        <taxon>Bacillales</taxon>
        <taxon>Paenibacillaceae</taxon>
        <taxon>Paenibacillus</taxon>
    </lineage>
</organism>
<dbReference type="GO" id="GO:0005886">
    <property type="term" value="C:plasma membrane"/>
    <property type="evidence" value="ECO:0007669"/>
    <property type="project" value="UniProtKB-SubCell"/>
</dbReference>
<evidence type="ECO:0000256" key="6">
    <source>
        <dbReference type="ARBA" id="ARBA00023136"/>
    </source>
</evidence>
<keyword evidence="4 7" id="KW-0812">Transmembrane</keyword>
<keyword evidence="5 7" id="KW-1133">Transmembrane helix</keyword>
<accession>A0A5S5CIA5</accession>
<dbReference type="AlphaFoldDB" id="A0A5S5CIA5"/>
<feature type="transmembrane region" description="Helical" evidence="7">
    <location>
        <begin position="61"/>
        <end position="81"/>
    </location>
</feature>
<dbReference type="PANTHER" id="PTHR34582:SF7">
    <property type="entry name" value="UPF0702 TRANSMEMBRANE PROTEIN YDFS"/>
    <property type="match status" value="1"/>
</dbReference>
<evidence type="ECO:0000256" key="1">
    <source>
        <dbReference type="ARBA" id="ARBA00004651"/>
    </source>
</evidence>
<dbReference type="InterPro" id="IPR007353">
    <property type="entry name" value="DUF421"/>
</dbReference>
<evidence type="ECO:0000256" key="2">
    <source>
        <dbReference type="ARBA" id="ARBA00006448"/>
    </source>
</evidence>
<dbReference type="PANTHER" id="PTHR34582">
    <property type="entry name" value="UPF0702 TRANSMEMBRANE PROTEIN YCAP"/>
    <property type="match status" value="1"/>
</dbReference>
<comment type="subcellular location">
    <subcellularLocation>
        <location evidence="1">Cell membrane</location>
        <topology evidence="1">Multi-pass membrane protein</topology>
    </subcellularLocation>
</comment>
<keyword evidence="10" id="KW-1185">Reference proteome</keyword>